<dbReference type="RefSeq" id="WP_033126648.1">
    <property type="nucleotide sequence ID" value="NZ_JACLYY010000011.1"/>
</dbReference>
<proteinExistence type="predicted"/>
<dbReference type="Proteomes" id="UP000716906">
    <property type="component" value="Unassembled WGS sequence"/>
</dbReference>
<comment type="caution">
    <text evidence="2">The sequence shown here is derived from an EMBL/GenBank/DDBJ whole genome shotgun (WGS) entry which is preliminary data.</text>
</comment>
<protein>
    <submittedName>
        <fullName evidence="2">Uncharacterized protein</fullName>
    </submittedName>
</protein>
<gene>
    <name evidence="2" type="ORF">H7U36_11280</name>
</gene>
<evidence type="ECO:0000313" key="3">
    <source>
        <dbReference type="Proteomes" id="UP000716906"/>
    </source>
</evidence>
<sequence length="71" mass="7708">MDYCVICGRIVPEGTHVCVNCRYAVLGTSIDTAGETGVVMEDKCGYNKGRDRGRPVPEPSKGTIPGYRTKE</sequence>
<feature type="region of interest" description="Disordered" evidence="1">
    <location>
        <begin position="47"/>
        <end position="71"/>
    </location>
</feature>
<accession>A0ABS2EAP4</accession>
<reference evidence="2 3" key="1">
    <citation type="journal article" date="2021" name="Sci. Rep.">
        <title>The distribution of antibiotic resistance genes in chicken gut microbiota commensals.</title>
        <authorList>
            <person name="Juricova H."/>
            <person name="Matiasovicova J."/>
            <person name="Kubasova T."/>
            <person name="Cejkova D."/>
            <person name="Rychlik I."/>
        </authorList>
    </citation>
    <scope>NUCLEOTIDE SEQUENCE [LARGE SCALE GENOMIC DNA]</scope>
    <source>
        <strain evidence="2 3">An773</strain>
    </source>
</reference>
<keyword evidence="3" id="KW-1185">Reference proteome</keyword>
<dbReference type="EMBL" id="JACLYY010000011">
    <property type="protein sequence ID" value="MBM6738672.1"/>
    <property type="molecule type" value="Genomic_DNA"/>
</dbReference>
<name>A0ABS2EAP4_9FIRM</name>
<evidence type="ECO:0000313" key="2">
    <source>
        <dbReference type="EMBL" id="MBM6738672.1"/>
    </source>
</evidence>
<organism evidence="2 3">
    <name type="scientific">Faecalicatena fissicatena</name>
    <dbReference type="NCBI Taxonomy" id="290055"/>
    <lineage>
        <taxon>Bacteria</taxon>
        <taxon>Bacillati</taxon>
        <taxon>Bacillota</taxon>
        <taxon>Clostridia</taxon>
        <taxon>Lachnospirales</taxon>
        <taxon>Lachnospiraceae</taxon>
        <taxon>Faecalicatena</taxon>
    </lineage>
</organism>
<evidence type="ECO:0000256" key="1">
    <source>
        <dbReference type="SAM" id="MobiDB-lite"/>
    </source>
</evidence>